<dbReference type="VEuPathDB" id="PiroplasmaDB:BBBOND_0309160"/>
<proteinExistence type="predicted"/>
<name>A0A061D8Y8_BABBI</name>
<reference evidence="2" key="1">
    <citation type="journal article" date="2014" name="Nucleic Acids Res.">
        <title>The evolutionary dynamics of variant antigen genes in Babesia reveal a history of genomic innovation underlying host-parasite interaction.</title>
        <authorList>
            <person name="Jackson A.P."/>
            <person name="Otto T.D."/>
            <person name="Darby A."/>
            <person name="Ramaprasad A."/>
            <person name="Xia D."/>
            <person name="Echaide I.E."/>
            <person name="Farber M."/>
            <person name="Gahlot S."/>
            <person name="Gamble J."/>
            <person name="Gupta D."/>
            <person name="Gupta Y."/>
            <person name="Jackson L."/>
            <person name="Malandrin L."/>
            <person name="Malas T.B."/>
            <person name="Moussa E."/>
            <person name="Nair M."/>
            <person name="Reid A.J."/>
            <person name="Sanders M."/>
            <person name="Sharma J."/>
            <person name="Tracey A."/>
            <person name="Quail M.A."/>
            <person name="Weir W."/>
            <person name="Wastling J.M."/>
            <person name="Hall N."/>
            <person name="Willadsen P."/>
            <person name="Lingelbach K."/>
            <person name="Shiels B."/>
            <person name="Tait A."/>
            <person name="Berriman M."/>
            <person name="Allred D.R."/>
            <person name="Pain A."/>
        </authorList>
    </citation>
    <scope>NUCLEOTIDE SEQUENCE [LARGE SCALE GENOMIC DNA]</scope>
    <source>
        <strain evidence="2">Bond</strain>
    </source>
</reference>
<dbReference type="GeneID" id="24565554"/>
<evidence type="ECO:0000313" key="1">
    <source>
        <dbReference type="EMBL" id="CDR97013.1"/>
    </source>
</evidence>
<dbReference type="Proteomes" id="UP000033188">
    <property type="component" value="Chromosome 3"/>
</dbReference>
<dbReference type="KEGG" id="bbig:BBBOND_0309160"/>
<accession>A0A061D8Y8</accession>
<dbReference type="AlphaFoldDB" id="A0A061D8Y8"/>
<dbReference type="EMBL" id="LK391709">
    <property type="protein sequence ID" value="CDR97013.1"/>
    <property type="molecule type" value="Genomic_DNA"/>
</dbReference>
<sequence length="129" mass="14778">MGATCWHPPCSTTTATHNVAIISESHILYHTTTISNPVSYVNALSPSFNSSLDILILQVSISTRFFSLGRVPLRDRQGRYAVHHPYRELLLQVVTITDVLNGMRAREKQQLIYNWALRVRTIIEIWKME</sequence>
<gene>
    <name evidence="1" type="ORF">BBBOND_0309160</name>
</gene>
<evidence type="ECO:0000313" key="2">
    <source>
        <dbReference type="Proteomes" id="UP000033188"/>
    </source>
</evidence>
<organism evidence="1 2">
    <name type="scientific">Babesia bigemina</name>
    <dbReference type="NCBI Taxonomy" id="5866"/>
    <lineage>
        <taxon>Eukaryota</taxon>
        <taxon>Sar</taxon>
        <taxon>Alveolata</taxon>
        <taxon>Apicomplexa</taxon>
        <taxon>Aconoidasida</taxon>
        <taxon>Piroplasmida</taxon>
        <taxon>Babesiidae</taxon>
        <taxon>Babesia</taxon>
    </lineage>
</organism>
<dbReference type="RefSeq" id="XP_012769199.1">
    <property type="nucleotide sequence ID" value="XM_012913745.1"/>
</dbReference>
<keyword evidence="2" id="KW-1185">Reference proteome</keyword>
<protein>
    <submittedName>
        <fullName evidence="1">Uncharacterized protein</fullName>
    </submittedName>
</protein>